<keyword evidence="1" id="KW-0677">Repeat</keyword>
<feature type="compositionally biased region" description="Low complexity" evidence="3">
    <location>
        <begin position="726"/>
        <end position="739"/>
    </location>
</feature>
<dbReference type="EMBL" id="VIBQ01000012">
    <property type="protein sequence ID" value="KAB8343129.1"/>
    <property type="molecule type" value="Genomic_DNA"/>
</dbReference>
<dbReference type="GO" id="GO:0006355">
    <property type="term" value="P:regulation of DNA-templated transcription"/>
    <property type="evidence" value="ECO:0007669"/>
    <property type="project" value="InterPro"/>
</dbReference>
<feature type="region of interest" description="Disordered" evidence="3">
    <location>
        <begin position="397"/>
        <end position="422"/>
    </location>
</feature>
<dbReference type="GO" id="GO:0003677">
    <property type="term" value="F:DNA binding"/>
    <property type="evidence" value="ECO:0007669"/>
    <property type="project" value="UniProtKB-KW"/>
</dbReference>
<feature type="compositionally biased region" description="Low complexity" evidence="3">
    <location>
        <begin position="692"/>
        <end position="701"/>
    </location>
</feature>
<reference evidence="4 5" key="1">
    <citation type="submission" date="2019-06" db="EMBL/GenBank/DDBJ databases">
        <title>A chromosomal-level reference genome of Carpinus fangiana (Coryloideae, Betulaceae).</title>
        <authorList>
            <person name="Yang X."/>
            <person name="Wang Z."/>
            <person name="Zhang L."/>
            <person name="Hao G."/>
            <person name="Liu J."/>
            <person name="Yang Y."/>
        </authorList>
    </citation>
    <scope>NUCLEOTIDE SEQUENCE [LARGE SCALE GENOMIC DNA]</scope>
    <source>
        <strain evidence="4">Cfa_2016G</strain>
        <tissue evidence="4">Leaf</tissue>
    </source>
</reference>
<dbReference type="GO" id="GO:0000785">
    <property type="term" value="C:chromatin"/>
    <property type="evidence" value="ECO:0007669"/>
    <property type="project" value="InterPro"/>
</dbReference>
<proteinExistence type="predicted"/>
<dbReference type="InterPro" id="IPR017956">
    <property type="entry name" value="AT_hook_DNA-bd_motif"/>
</dbReference>
<evidence type="ECO:0000256" key="3">
    <source>
        <dbReference type="SAM" id="MobiDB-lite"/>
    </source>
</evidence>
<dbReference type="InterPro" id="IPR000116">
    <property type="entry name" value="HMGA"/>
</dbReference>
<feature type="region of interest" description="Disordered" evidence="3">
    <location>
        <begin position="454"/>
        <end position="488"/>
    </location>
</feature>
<dbReference type="Proteomes" id="UP000327013">
    <property type="component" value="Unassembled WGS sequence"/>
</dbReference>
<dbReference type="PRINTS" id="PR00930">
    <property type="entry name" value="HIGHMOBLTYIY"/>
</dbReference>
<keyword evidence="2" id="KW-0238">DNA-binding</keyword>
<feature type="region of interest" description="Disordered" evidence="3">
    <location>
        <begin position="226"/>
        <end position="321"/>
    </location>
</feature>
<feature type="compositionally biased region" description="Basic and acidic residues" evidence="3">
    <location>
        <begin position="232"/>
        <end position="269"/>
    </location>
</feature>
<evidence type="ECO:0000313" key="5">
    <source>
        <dbReference type="Proteomes" id="UP000327013"/>
    </source>
</evidence>
<dbReference type="SMART" id="SM00384">
    <property type="entry name" value="AT_hook"/>
    <property type="match status" value="2"/>
</dbReference>
<feature type="compositionally biased region" description="Basic residues" evidence="3">
    <location>
        <begin position="465"/>
        <end position="477"/>
    </location>
</feature>
<organism evidence="4 5">
    <name type="scientific">Carpinus fangiana</name>
    <dbReference type="NCBI Taxonomy" id="176857"/>
    <lineage>
        <taxon>Eukaryota</taxon>
        <taxon>Viridiplantae</taxon>
        <taxon>Streptophyta</taxon>
        <taxon>Embryophyta</taxon>
        <taxon>Tracheophyta</taxon>
        <taxon>Spermatophyta</taxon>
        <taxon>Magnoliopsida</taxon>
        <taxon>eudicotyledons</taxon>
        <taxon>Gunneridae</taxon>
        <taxon>Pentapetalae</taxon>
        <taxon>rosids</taxon>
        <taxon>fabids</taxon>
        <taxon>Fagales</taxon>
        <taxon>Betulaceae</taxon>
        <taxon>Carpinus</taxon>
    </lineage>
</organism>
<dbReference type="GO" id="GO:0005634">
    <property type="term" value="C:nucleus"/>
    <property type="evidence" value="ECO:0007669"/>
    <property type="project" value="InterPro"/>
</dbReference>
<feature type="compositionally biased region" description="Basic and acidic residues" evidence="3">
    <location>
        <begin position="104"/>
        <end position="127"/>
    </location>
</feature>
<feature type="compositionally biased region" description="Low complexity" evidence="3">
    <location>
        <begin position="407"/>
        <end position="417"/>
    </location>
</feature>
<feature type="compositionally biased region" description="Acidic residues" evidence="3">
    <location>
        <begin position="137"/>
        <end position="146"/>
    </location>
</feature>
<evidence type="ECO:0000313" key="4">
    <source>
        <dbReference type="EMBL" id="KAB8343129.1"/>
    </source>
</evidence>
<dbReference type="AlphaFoldDB" id="A0A5N6KTF8"/>
<name>A0A5N6KTF8_9ROSI</name>
<dbReference type="OrthoDB" id="5349119at2759"/>
<protein>
    <submittedName>
        <fullName evidence="4">Uncharacterized protein</fullName>
    </submittedName>
</protein>
<feature type="region of interest" description="Disordered" evidence="3">
    <location>
        <begin position="96"/>
        <end position="152"/>
    </location>
</feature>
<evidence type="ECO:0000256" key="2">
    <source>
        <dbReference type="ARBA" id="ARBA00023125"/>
    </source>
</evidence>
<accession>A0A5N6KTF8</accession>
<feature type="compositionally biased region" description="Low complexity" evidence="3">
    <location>
        <begin position="772"/>
        <end position="791"/>
    </location>
</feature>
<feature type="region of interest" description="Disordered" evidence="3">
    <location>
        <begin position="178"/>
        <end position="214"/>
    </location>
</feature>
<feature type="region of interest" description="Disordered" evidence="3">
    <location>
        <begin position="654"/>
        <end position="791"/>
    </location>
</feature>
<keyword evidence="5" id="KW-1185">Reference proteome</keyword>
<comment type="caution">
    <text evidence="4">The sequence shown here is derived from an EMBL/GenBank/DDBJ whole genome shotgun (WGS) entry which is preliminary data.</text>
</comment>
<evidence type="ECO:0000256" key="1">
    <source>
        <dbReference type="ARBA" id="ARBA00022737"/>
    </source>
</evidence>
<sequence>MAGSRQATAIVLGSSSPLPAAIAVSSASRSPNRTLTGARTWDIPYHHSSSPPPMLVFPRKQPAVPVLRAGSRAEPIPVGAATGFRSAREVVAEIGLQESEELGQEVRGETAARKKANSKTDNREKLARGKKRKSDEVQDDVEEVDATPERLAKNARDLIGGFRYREGGHLAVEKTYIASARPQFDSVVPTRKKRKSEESTASELHPGDGGLGKLKRVKKVAAVDASATVEVTHGKEAAEQAKAKKKNEGKETNGASKPEKQTKLSEKVDQGIPLPAPKSLRNGKDSSETARAAFLFPQSLEDSQSQKVRLREADAGGGKSLQQANAVLPAVGTGNDKGLEAIPIPTDLREASRFNGPDNPTTLPANKSLVQAIAPSHVHLDQRIQLEAKSVHQLEFQPGLAPPMPAPKQSKPQSKSSRTVTGIVLAQYRSPEKETAKATTDFFAAQPYDAKQLLALEPTVDGGNPKKKRATKSKSKKPAPPLPTKLLSPGQLKRRMQHQEVLFGTSSQLATEESPKTIRALQQAYKESEQATVDLTSPSPMKVQDSVSRFGVLQATRSLWSAAARDEEEAMFTPSPRLRVEHEIGHSSDFEDVDMIGNTQRMEHAVKIAEEQSSRLKLSSAPKRAAPRMRIVNSPSFTMISPPSVVQTAYLSTTASASASKQPTPTLEESNPLPEAPPAKKPRGRPRKADNADAPDPSAASLVKKPRGRPRKDPNAEPSKSKPRKATTTSKKQPTTTKKQLVASEDFIPIEDAIVDLNPPPTPSPPRRRASAAKPLPLELTPSSSAEAAAASHEPVATNLMKLGFMQPYEIRRAMENPDNIEYMKVLFPQITQAVKSAPRGTVDAPSWWEKILMAGVSSGTVA</sequence>
<gene>
    <name evidence="4" type="ORF">FH972_022722</name>
</gene>